<dbReference type="InterPro" id="IPR017857">
    <property type="entry name" value="Coagulation_fac-like_Gla_dom"/>
</dbReference>
<dbReference type="PIRSF" id="PIRSF001143">
    <property type="entry name" value="Factor_X"/>
    <property type="match status" value="1"/>
</dbReference>
<sequence>MAGQLLLILLSTSLAGILQAEGNVFLQEENANKFLGRTKRANSFLEELKQGNIERECYEERCSKEEAREAFEDTQKTLLWPLFADGDQCKPNPCQYGGTCKDGIGTYTCTCLDGYQGKNCESVIPKYCKLNNGDCDHFCKAIRNGVECFCATGYVLGTDEKSCTPTEPEHQEKTLDPFMSKKPDCFNFNELFMNSYVFVSSGVIHFLSLQALLIDENKEGFCGGTILSQFYILTAAHCINQSKIIKVVVGEVDRDKEENTEMMYSVEKVLVHGRFVSATYDYDIALIKLKEPIKFSIYVIPACLPDADFANEILMNQKSGTVSGFGRLYEHGRVSNKLKVLQVPYIDRNSCKQTTNFAITDNMFCAGYDNVTKDACQGDSGGPHVTKYKDTYFVTGIVSWGEGCARKGKYGVYTKVSKFQSWLKRTFRQNS</sequence>
<evidence type="ECO:0000256" key="2">
    <source>
        <dbReference type="ARBA" id="ARBA00004613"/>
    </source>
</evidence>
<dbReference type="SUPFAM" id="SSF57630">
    <property type="entry name" value="GLA-domain"/>
    <property type="match status" value="1"/>
</dbReference>
<keyword evidence="9" id="KW-0677">Repeat</keyword>
<evidence type="ECO:0000256" key="17">
    <source>
        <dbReference type="RuleBase" id="RU363034"/>
    </source>
</evidence>
<evidence type="ECO:0000313" key="22">
    <source>
        <dbReference type="Ensembl" id="ENSCABP00000018868.1"/>
    </source>
</evidence>
<dbReference type="PROSITE" id="PS50026">
    <property type="entry name" value="EGF_3"/>
    <property type="match status" value="1"/>
</dbReference>
<dbReference type="PROSITE" id="PS00010">
    <property type="entry name" value="ASX_HYDROXYL"/>
    <property type="match status" value="1"/>
</dbReference>
<proteinExistence type="inferred from homology"/>
<dbReference type="Pfam" id="PF00594">
    <property type="entry name" value="Gla"/>
    <property type="match status" value="1"/>
</dbReference>
<dbReference type="PROSITE" id="PS50240">
    <property type="entry name" value="TRYPSIN_DOM"/>
    <property type="match status" value="1"/>
</dbReference>
<feature type="chain" id="PRO_5034579597" description="coagulation factor Xa" evidence="18">
    <location>
        <begin position="21"/>
        <end position="431"/>
    </location>
</feature>
<dbReference type="PROSITE" id="PS00022">
    <property type="entry name" value="EGF_1"/>
    <property type="match status" value="1"/>
</dbReference>
<comment type="subcellular location">
    <subcellularLocation>
        <location evidence="2">Secreted</location>
    </subcellularLocation>
</comment>
<keyword evidence="23" id="KW-1185">Reference proteome</keyword>
<keyword evidence="17" id="KW-0720">Serine protease</keyword>
<dbReference type="FunFam" id="2.10.25.10:FF:000162">
    <property type="entry name" value="Coagulation factor X (Predicted)"/>
    <property type="match status" value="1"/>
</dbReference>
<reference evidence="22" key="1">
    <citation type="submission" date="2025-08" db="UniProtKB">
        <authorList>
            <consortium name="Ensembl"/>
        </authorList>
    </citation>
    <scope>IDENTIFICATION</scope>
</reference>
<dbReference type="InterPro" id="IPR035972">
    <property type="entry name" value="GLA-like_dom_SF"/>
</dbReference>
<dbReference type="InterPro" id="IPR001881">
    <property type="entry name" value="EGF-like_Ca-bd_dom"/>
</dbReference>
<dbReference type="InterPro" id="IPR018114">
    <property type="entry name" value="TRYPSIN_HIS"/>
</dbReference>
<feature type="active site" description="Charge relay system" evidence="15">
    <location>
        <position position="237"/>
    </location>
</feature>
<dbReference type="InterPro" id="IPR009003">
    <property type="entry name" value="Peptidase_S1_PA"/>
</dbReference>
<comment type="similarity">
    <text evidence="14">Belongs to the peptidase S1 family. CLIP subfamily.</text>
</comment>
<reference evidence="22" key="2">
    <citation type="submission" date="2025-09" db="UniProtKB">
        <authorList>
            <consortium name="Ensembl"/>
        </authorList>
    </citation>
    <scope>IDENTIFICATION</scope>
</reference>
<dbReference type="PROSITE" id="PS00134">
    <property type="entry name" value="TRYPSIN_HIS"/>
    <property type="match status" value="1"/>
</dbReference>
<feature type="active site" description="Charge relay system" evidence="15">
    <location>
        <position position="283"/>
    </location>
</feature>
<dbReference type="PROSITE" id="PS01186">
    <property type="entry name" value="EGF_2"/>
    <property type="match status" value="1"/>
</dbReference>
<dbReference type="AlphaFoldDB" id="A0A8C0H4V9"/>
<evidence type="ECO:0000259" key="19">
    <source>
        <dbReference type="PROSITE" id="PS50026"/>
    </source>
</evidence>
<dbReference type="Pfam" id="PF00008">
    <property type="entry name" value="EGF"/>
    <property type="match status" value="1"/>
</dbReference>
<evidence type="ECO:0000256" key="1">
    <source>
        <dbReference type="ARBA" id="ARBA00001239"/>
    </source>
</evidence>
<dbReference type="GO" id="GO:0005509">
    <property type="term" value="F:calcium ion binding"/>
    <property type="evidence" value="ECO:0007669"/>
    <property type="project" value="InterPro"/>
</dbReference>
<evidence type="ECO:0000256" key="14">
    <source>
        <dbReference type="ARBA" id="ARBA00024195"/>
    </source>
</evidence>
<accession>A0A8C0H4V9</accession>
<dbReference type="FunFam" id="2.40.10.10:FF:000013">
    <property type="entry name" value="Coagulation factor X"/>
    <property type="match status" value="1"/>
</dbReference>
<dbReference type="PANTHER" id="PTHR24278">
    <property type="entry name" value="COAGULATION FACTOR"/>
    <property type="match status" value="1"/>
</dbReference>
<dbReference type="EC" id="3.4.21.6" evidence="3"/>
<evidence type="ECO:0000256" key="9">
    <source>
        <dbReference type="ARBA" id="ARBA00022737"/>
    </source>
</evidence>
<dbReference type="GeneTree" id="ENSGT00940000157694"/>
<evidence type="ECO:0000256" key="5">
    <source>
        <dbReference type="ARBA" id="ARBA00022525"/>
    </source>
</evidence>
<dbReference type="Gene3D" id="4.10.740.10">
    <property type="entry name" value="Coagulation Factor IX"/>
    <property type="match status" value="1"/>
</dbReference>
<feature type="active site" description="Charge relay system" evidence="15">
    <location>
        <position position="380"/>
    </location>
</feature>
<dbReference type="InterPro" id="IPR033116">
    <property type="entry name" value="TRYPSIN_SER"/>
</dbReference>
<dbReference type="PROSITE" id="PS00135">
    <property type="entry name" value="TRYPSIN_SER"/>
    <property type="match status" value="1"/>
</dbReference>
<evidence type="ECO:0000256" key="7">
    <source>
        <dbReference type="ARBA" id="ARBA00022670"/>
    </source>
</evidence>
<dbReference type="InterPro" id="IPR050442">
    <property type="entry name" value="Peptidase_S1_coag_factors"/>
</dbReference>
<dbReference type="CDD" id="cd00054">
    <property type="entry name" value="EGF_CA"/>
    <property type="match status" value="1"/>
</dbReference>
<protein>
    <recommendedName>
        <fullName evidence="3">coagulation factor Xa</fullName>
        <ecNumber evidence="3">3.4.21.6</ecNumber>
    </recommendedName>
</protein>
<dbReference type="Pfam" id="PF00089">
    <property type="entry name" value="Trypsin"/>
    <property type="match status" value="1"/>
</dbReference>
<evidence type="ECO:0000259" key="20">
    <source>
        <dbReference type="PROSITE" id="PS50240"/>
    </source>
</evidence>
<dbReference type="SMART" id="SM00069">
    <property type="entry name" value="GLA"/>
    <property type="match status" value="1"/>
</dbReference>
<keyword evidence="8 18" id="KW-0732">Signal</keyword>
<evidence type="ECO:0000256" key="6">
    <source>
        <dbReference type="ARBA" id="ARBA00022536"/>
    </source>
</evidence>
<dbReference type="PANTHER" id="PTHR24278:SF28">
    <property type="entry name" value="COAGULATION FACTOR X"/>
    <property type="match status" value="1"/>
</dbReference>
<dbReference type="InterPro" id="IPR001314">
    <property type="entry name" value="Peptidase_S1A"/>
</dbReference>
<dbReference type="InterPro" id="IPR018097">
    <property type="entry name" value="EGF_Ca-bd_CS"/>
</dbReference>
<dbReference type="InterPro" id="IPR001254">
    <property type="entry name" value="Trypsin_dom"/>
</dbReference>
<dbReference type="Gene3D" id="2.40.10.10">
    <property type="entry name" value="Trypsin-like serine proteases"/>
    <property type="match status" value="2"/>
</dbReference>
<evidence type="ECO:0000256" key="10">
    <source>
        <dbReference type="ARBA" id="ARBA00022801"/>
    </source>
</evidence>
<dbReference type="FunFam" id="4.10.740.10:FF:000001">
    <property type="entry name" value="vitamin K-dependent protein S"/>
    <property type="match status" value="1"/>
</dbReference>
<dbReference type="Ensembl" id="ENSCABT00000020668.1">
    <property type="protein sequence ID" value="ENSCABP00000018868.1"/>
    <property type="gene ID" value="ENSCABG00000013913.1"/>
</dbReference>
<dbReference type="PRINTS" id="PR00722">
    <property type="entry name" value="CHYMOTRYPSIN"/>
</dbReference>
<evidence type="ECO:0000256" key="15">
    <source>
        <dbReference type="PIRSR" id="PIRSR001143-1"/>
    </source>
</evidence>
<keyword evidence="10 17" id="KW-0378">Hydrolase</keyword>
<evidence type="ECO:0000256" key="13">
    <source>
        <dbReference type="ARBA" id="ARBA00023180"/>
    </source>
</evidence>
<dbReference type="SUPFAM" id="SSF50494">
    <property type="entry name" value="Trypsin-like serine proteases"/>
    <property type="match status" value="1"/>
</dbReference>
<keyword evidence="4" id="KW-0301">Gamma-carboxyglutamic acid</keyword>
<dbReference type="SUPFAM" id="SSF57196">
    <property type="entry name" value="EGF/Laminin"/>
    <property type="match status" value="2"/>
</dbReference>
<dbReference type="SMART" id="SM00020">
    <property type="entry name" value="Tryp_SPc"/>
    <property type="match status" value="1"/>
</dbReference>
<dbReference type="PROSITE" id="PS50998">
    <property type="entry name" value="GLA_2"/>
    <property type="match status" value="1"/>
</dbReference>
<comment type="caution">
    <text evidence="16">Lacks conserved residue(s) required for the propagation of feature annotation.</text>
</comment>
<feature type="signal peptide" evidence="18">
    <location>
        <begin position="1"/>
        <end position="20"/>
    </location>
</feature>
<dbReference type="InterPro" id="IPR012224">
    <property type="entry name" value="Pept_S1A_FX"/>
</dbReference>
<dbReference type="PRINTS" id="PR00010">
    <property type="entry name" value="EGFBLOOD"/>
</dbReference>
<dbReference type="InterPro" id="IPR000152">
    <property type="entry name" value="EGF-type_Asp/Asn_hydroxyl_site"/>
</dbReference>
<organism evidence="22 23">
    <name type="scientific">Chelonoidis abingdonii</name>
    <name type="common">Abingdon island giant tortoise</name>
    <name type="synonym">Testudo abingdonii</name>
    <dbReference type="NCBI Taxonomy" id="106734"/>
    <lineage>
        <taxon>Eukaryota</taxon>
        <taxon>Metazoa</taxon>
        <taxon>Chordata</taxon>
        <taxon>Craniata</taxon>
        <taxon>Vertebrata</taxon>
        <taxon>Euteleostomi</taxon>
        <taxon>Archelosauria</taxon>
        <taxon>Testudinata</taxon>
        <taxon>Testudines</taxon>
        <taxon>Cryptodira</taxon>
        <taxon>Durocryptodira</taxon>
        <taxon>Testudinoidea</taxon>
        <taxon>Testudinidae</taxon>
        <taxon>Chelonoidis</taxon>
    </lineage>
</organism>
<feature type="domain" description="EGF-like" evidence="19">
    <location>
        <begin position="85"/>
        <end position="121"/>
    </location>
</feature>
<keyword evidence="7 17" id="KW-0645">Protease</keyword>
<dbReference type="FunFam" id="2.40.10.10:FF:000002">
    <property type="entry name" value="Transmembrane protease serine"/>
    <property type="match status" value="1"/>
</dbReference>
<dbReference type="Pfam" id="PF14670">
    <property type="entry name" value="FXa_inhibition"/>
    <property type="match status" value="1"/>
</dbReference>
<evidence type="ECO:0000256" key="18">
    <source>
        <dbReference type="SAM" id="SignalP"/>
    </source>
</evidence>
<dbReference type="PRINTS" id="PR00001">
    <property type="entry name" value="GLABLOOD"/>
</dbReference>
<dbReference type="CDD" id="cd00190">
    <property type="entry name" value="Tryp_SPc"/>
    <property type="match status" value="1"/>
</dbReference>
<dbReference type="InterPro" id="IPR000742">
    <property type="entry name" value="EGF"/>
</dbReference>
<keyword evidence="5" id="KW-0964">Secreted</keyword>
<evidence type="ECO:0000313" key="23">
    <source>
        <dbReference type="Proteomes" id="UP000694404"/>
    </source>
</evidence>
<evidence type="ECO:0000256" key="4">
    <source>
        <dbReference type="ARBA" id="ARBA00022479"/>
    </source>
</evidence>
<keyword evidence="6 16" id="KW-0245">EGF-like domain</keyword>
<keyword evidence="12 16" id="KW-1015">Disulfide bond</keyword>
<dbReference type="GO" id="GO:0004252">
    <property type="term" value="F:serine-type endopeptidase activity"/>
    <property type="evidence" value="ECO:0007669"/>
    <property type="project" value="UniProtKB-EC"/>
</dbReference>
<feature type="disulfide bond" evidence="16">
    <location>
        <begin position="111"/>
        <end position="120"/>
    </location>
</feature>
<evidence type="ECO:0000256" key="3">
    <source>
        <dbReference type="ARBA" id="ARBA00012181"/>
    </source>
</evidence>
<dbReference type="GO" id="GO:0007596">
    <property type="term" value="P:blood coagulation"/>
    <property type="evidence" value="ECO:0007669"/>
    <property type="project" value="InterPro"/>
</dbReference>
<keyword evidence="13" id="KW-0325">Glycoprotein</keyword>
<dbReference type="SMART" id="SM00181">
    <property type="entry name" value="EGF"/>
    <property type="match status" value="2"/>
</dbReference>
<dbReference type="Proteomes" id="UP000694404">
    <property type="component" value="Unplaced"/>
</dbReference>
<dbReference type="GO" id="GO:0005615">
    <property type="term" value="C:extracellular space"/>
    <property type="evidence" value="ECO:0007669"/>
    <property type="project" value="TreeGrafter"/>
</dbReference>
<feature type="domain" description="Gla" evidence="21">
    <location>
        <begin position="40"/>
        <end position="77"/>
    </location>
</feature>
<evidence type="ECO:0000256" key="11">
    <source>
        <dbReference type="ARBA" id="ARBA00022837"/>
    </source>
</evidence>
<evidence type="ECO:0000256" key="16">
    <source>
        <dbReference type="PROSITE-ProRule" id="PRU00076"/>
    </source>
</evidence>
<comment type="catalytic activity">
    <reaction evidence="1">
        <text>Selective cleavage of Arg-|-Thr and then Arg-|-Ile bonds in prothrombin to form thrombin.</text>
        <dbReference type="EC" id="3.4.21.6"/>
    </reaction>
</comment>
<keyword evidence="11" id="KW-0106">Calcium</keyword>
<dbReference type="InterPro" id="IPR000294">
    <property type="entry name" value="GLA_domain"/>
</dbReference>
<dbReference type="SMART" id="SM00179">
    <property type="entry name" value="EGF_CA"/>
    <property type="match status" value="1"/>
</dbReference>
<dbReference type="InterPro" id="IPR043504">
    <property type="entry name" value="Peptidase_S1_PA_chymotrypsin"/>
</dbReference>
<dbReference type="Gene3D" id="2.10.25.10">
    <property type="entry name" value="Laminin"/>
    <property type="match status" value="2"/>
</dbReference>
<evidence type="ECO:0000256" key="12">
    <source>
        <dbReference type="ARBA" id="ARBA00023157"/>
    </source>
</evidence>
<evidence type="ECO:0000259" key="21">
    <source>
        <dbReference type="PROSITE" id="PS50998"/>
    </source>
</evidence>
<evidence type="ECO:0000256" key="8">
    <source>
        <dbReference type="ARBA" id="ARBA00022729"/>
    </source>
</evidence>
<dbReference type="PROSITE" id="PS01187">
    <property type="entry name" value="EGF_CA"/>
    <property type="match status" value="1"/>
</dbReference>
<feature type="domain" description="Peptidase S1" evidence="20">
    <location>
        <begin position="199"/>
        <end position="428"/>
    </location>
</feature>
<dbReference type="GO" id="GO:0006508">
    <property type="term" value="P:proteolysis"/>
    <property type="evidence" value="ECO:0007669"/>
    <property type="project" value="UniProtKB-KW"/>
</dbReference>
<name>A0A8C0H4V9_CHEAB</name>